<keyword evidence="4" id="KW-0732">Signal</keyword>
<feature type="transmembrane region" description="Helical" evidence="11">
    <location>
        <begin position="229"/>
        <end position="251"/>
    </location>
</feature>
<dbReference type="OrthoDB" id="190835at2759"/>
<dbReference type="FunFam" id="2.60.40.10:FF:000931">
    <property type="entry name" value="V-set and immunoglobulin domain containing 1"/>
    <property type="match status" value="1"/>
</dbReference>
<keyword evidence="6 11" id="KW-1133">Transmembrane helix</keyword>
<keyword evidence="8" id="KW-1015">Disulfide bond</keyword>
<organism evidence="13 14">
    <name type="scientific">Urocolius indicus</name>
    <name type="common">Red-faced mousebird</name>
    <name type="synonym">Colius indicus</name>
    <dbReference type="NCBI Taxonomy" id="458196"/>
    <lineage>
        <taxon>Eukaryota</taxon>
        <taxon>Metazoa</taxon>
        <taxon>Chordata</taxon>
        <taxon>Craniata</taxon>
        <taxon>Vertebrata</taxon>
        <taxon>Euteleostomi</taxon>
        <taxon>Archelosauria</taxon>
        <taxon>Archosauria</taxon>
        <taxon>Dinosauria</taxon>
        <taxon>Saurischia</taxon>
        <taxon>Theropoda</taxon>
        <taxon>Coelurosauria</taxon>
        <taxon>Aves</taxon>
        <taxon>Neognathae</taxon>
        <taxon>Neoaves</taxon>
        <taxon>Telluraves</taxon>
        <taxon>Coraciimorphae</taxon>
        <taxon>Coliiformes</taxon>
        <taxon>Coliidae</taxon>
        <taxon>Urocolius</taxon>
    </lineage>
</organism>
<dbReference type="Gene3D" id="2.60.40.10">
    <property type="entry name" value="Immunoglobulins"/>
    <property type="match status" value="2"/>
</dbReference>
<feature type="compositionally biased region" description="Polar residues" evidence="10">
    <location>
        <begin position="264"/>
        <end position="277"/>
    </location>
</feature>
<evidence type="ECO:0000256" key="2">
    <source>
        <dbReference type="ARBA" id="ARBA00017514"/>
    </source>
</evidence>
<dbReference type="PANTHER" id="PTHR44974">
    <property type="entry name" value="V-SET AND IMMUNOGLOBULIN DOMAIN-CONTAINING PROTEIN 1"/>
    <property type="match status" value="1"/>
</dbReference>
<reference evidence="13" key="1">
    <citation type="submission" date="2020-02" db="EMBL/GenBank/DDBJ databases">
        <title>Bird 10,000 Genomes (B10K) Project - Family phase.</title>
        <authorList>
            <person name="Zhang G."/>
        </authorList>
    </citation>
    <scope>NUCLEOTIDE SEQUENCE</scope>
    <source>
        <strain evidence="13">B10K-DU-030-59</strain>
    </source>
</reference>
<name>A0A852LCB7_UROIN</name>
<keyword evidence="9" id="KW-0393">Immunoglobulin domain</keyword>
<dbReference type="SUPFAM" id="SSF48726">
    <property type="entry name" value="Immunoglobulin"/>
    <property type="match status" value="2"/>
</dbReference>
<evidence type="ECO:0000313" key="14">
    <source>
        <dbReference type="Proteomes" id="UP000654395"/>
    </source>
</evidence>
<feature type="non-terminal residue" evidence="13">
    <location>
        <position position="1"/>
    </location>
</feature>
<dbReference type="PROSITE" id="PS50835">
    <property type="entry name" value="IG_LIKE"/>
    <property type="match status" value="2"/>
</dbReference>
<dbReference type="GO" id="GO:0016323">
    <property type="term" value="C:basolateral plasma membrane"/>
    <property type="evidence" value="ECO:0007669"/>
    <property type="project" value="TreeGrafter"/>
</dbReference>
<keyword evidence="5" id="KW-0677">Repeat</keyword>
<keyword evidence="3 11" id="KW-0812">Transmembrane</keyword>
<protein>
    <recommendedName>
        <fullName evidence="2">V-set and immunoglobulin domain-containing protein 1</fullName>
    </recommendedName>
</protein>
<dbReference type="AlphaFoldDB" id="A0A852LCB7"/>
<dbReference type="InterPro" id="IPR029861">
    <property type="entry name" value="VSIG1"/>
</dbReference>
<feature type="non-terminal residue" evidence="13">
    <location>
        <position position="327"/>
    </location>
</feature>
<evidence type="ECO:0000256" key="4">
    <source>
        <dbReference type="ARBA" id="ARBA00022729"/>
    </source>
</evidence>
<dbReference type="SMART" id="SM00406">
    <property type="entry name" value="IGv"/>
    <property type="match status" value="1"/>
</dbReference>
<evidence type="ECO:0000256" key="10">
    <source>
        <dbReference type="SAM" id="MobiDB-lite"/>
    </source>
</evidence>
<keyword evidence="7 11" id="KW-0472">Membrane</keyword>
<feature type="region of interest" description="Disordered" evidence="10">
    <location>
        <begin position="260"/>
        <end position="327"/>
    </location>
</feature>
<comment type="subcellular location">
    <subcellularLocation>
        <location evidence="1">Membrane</location>
        <topology evidence="1">Single-pass type I membrane protein</topology>
    </subcellularLocation>
</comment>
<dbReference type="PANTHER" id="PTHR44974:SF1">
    <property type="entry name" value="V-SET AND IMMUNOGLOBULIN DOMAIN-CONTAINING PROTEIN 1"/>
    <property type="match status" value="1"/>
</dbReference>
<dbReference type="InterPro" id="IPR013106">
    <property type="entry name" value="Ig_V-set"/>
</dbReference>
<dbReference type="SMART" id="SM00408">
    <property type="entry name" value="IGc2"/>
    <property type="match status" value="2"/>
</dbReference>
<dbReference type="InterPro" id="IPR003599">
    <property type="entry name" value="Ig_sub"/>
</dbReference>
<keyword evidence="14" id="KW-1185">Reference proteome</keyword>
<evidence type="ECO:0000256" key="8">
    <source>
        <dbReference type="ARBA" id="ARBA00023157"/>
    </source>
</evidence>
<feature type="domain" description="Ig-like" evidence="12">
    <location>
        <begin position="134"/>
        <end position="221"/>
    </location>
</feature>
<feature type="compositionally biased region" description="Polar residues" evidence="10">
    <location>
        <begin position="288"/>
        <end position="299"/>
    </location>
</feature>
<evidence type="ECO:0000256" key="11">
    <source>
        <dbReference type="SAM" id="Phobius"/>
    </source>
</evidence>
<dbReference type="InterPro" id="IPR003598">
    <property type="entry name" value="Ig_sub2"/>
</dbReference>
<dbReference type="InterPro" id="IPR036179">
    <property type="entry name" value="Ig-like_dom_sf"/>
</dbReference>
<evidence type="ECO:0000256" key="3">
    <source>
        <dbReference type="ARBA" id="ARBA00022692"/>
    </source>
</evidence>
<evidence type="ECO:0000256" key="9">
    <source>
        <dbReference type="ARBA" id="ARBA00023319"/>
    </source>
</evidence>
<evidence type="ECO:0000256" key="6">
    <source>
        <dbReference type="ARBA" id="ARBA00022989"/>
    </source>
</evidence>
<dbReference type="InterPro" id="IPR007110">
    <property type="entry name" value="Ig-like_dom"/>
</dbReference>
<dbReference type="Proteomes" id="UP000654395">
    <property type="component" value="Unassembled WGS sequence"/>
</dbReference>
<dbReference type="GO" id="GO:0030277">
    <property type="term" value="P:maintenance of gastrointestinal epithelium"/>
    <property type="evidence" value="ECO:0007669"/>
    <property type="project" value="InterPro"/>
</dbReference>
<evidence type="ECO:0000256" key="1">
    <source>
        <dbReference type="ARBA" id="ARBA00004479"/>
    </source>
</evidence>
<comment type="caution">
    <text evidence="13">The sequence shown here is derived from an EMBL/GenBank/DDBJ whole genome shotgun (WGS) entry which is preliminary data.</text>
</comment>
<dbReference type="SMART" id="SM00409">
    <property type="entry name" value="IG"/>
    <property type="match status" value="2"/>
</dbReference>
<dbReference type="Pfam" id="PF13927">
    <property type="entry name" value="Ig_3"/>
    <property type="match status" value="1"/>
</dbReference>
<dbReference type="EMBL" id="WBNH01011542">
    <property type="protein sequence ID" value="NXX85827.1"/>
    <property type="molecule type" value="Genomic_DNA"/>
</dbReference>
<accession>A0A852LCB7</accession>
<dbReference type="InterPro" id="IPR013783">
    <property type="entry name" value="Ig-like_fold"/>
</dbReference>
<dbReference type="GO" id="GO:0003382">
    <property type="term" value="P:epithelial cell morphogenesis"/>
    <property type="evidence" value="ECO:0007669"/>
    <property type="project" value="InterPro"/>
</dbReference>
<evidence type="ECO:0000259" key="12">
    <source>
        <dbReference type="PROSITE" id="PS50835"/>
    </source>
</evidence>
<evidence type="ECO:0000256" key="7">
    <source>
        <dbReference type="ARBA" id="ARBA00023136"/>
    </source>
</evidence>
<evidence type="ECO:0000256" key="5">
    <source>
        <dbReference type="ARBA" id="ARBA00022737"/>
    </source>
</evidence>
<feature type="domain" description="Ig-like" evidence="12">
    <location>
        <begin position="10"/>
        <end position="127"/>
    </location>
</feature>
<dbReference type="FunFam" id="2.60.40.10:FF:000095">
    <property type="entry name" value="immunoglobulin superfamily member 11 isoform X1"/>
    <property type="match status" value="1"/>
</dbReference>
<gene>
    <name evidence="13" type="primary">Vsig1</name>
    <name evidence="13" type="ORF">UROIND_R08117</name>
</gene>
<dbReference type="Pfam" id="PF07686">
    <property type="entry name" value="V-set"/>
    <property type="match status" value="1"/>
</dbReference>
<evidence type="ECO:0000313" key="13">
    <source>
        <dbReference type="EMBL" id="NXX85827.1"/>
    </source>
</evidence>
<sequence>SLLSSPLLLPTGYVSGVVVTVPQKTVNVTVGGNATLLCTYTTSGSLGNFFIQWSFYSAKETQLHTIYYYSEGQSYSYGEFKDRITAATGLGNASITISNMQPSDTGSYTCEVFSPQGDAGQSQKSVIVNVLVKPSKPFCKIEGTPEKGHLIYLLCRCEEGLPHPTYHWYKVDENTLKPVTEQLNPATGILYIGNLTTFETGYYRCVASNSLGNSTCELDLTAKYSDSGIVAGALIGAILAAAIICIIVWVLTKKAKKKKKSSSNEMQEMAQKQSNAEYVQVPNEDSIPVTTVPPSNATNEYPHADETAASGTPENEEVQEAEKEEIA</sequence>
<proteinExistence type="predicted"/>